<dbReference type="InterPro" id="IPR036388">
    <property type="entry name" value="WH-like_DNA-bd_sf"/>
</dbReference>
<dbReference type="PANTHER" id="PTHR23155:SF1209">
    <property type="entry name" value="NB-ARC DOMAIN CONTAINING PROTEIN, EXPRESSED"/>
    <property type="match status" value="1"/>
</dbReference>
<dbReference type="SUPFAM" id="SSF52540">
    <property type="entry name" value="P-loop containing nucleoside triphosphate hydrolases"/>
    <property type="match status" value="1"/>
</dbReference>
<evidence type="ECO:0000259" key="8">
    <source>
        <dbReference type="Pfam" id="PF00931"/>
    </source>
</evidence>
<dbReference type="Proteomes" id="UP001497457">
    <property type="component" value="Chromosome 12b"/>
</dbReference>
<dbReference type="Pfam" id="PF23598">
    <property type="entry name" value="LRR_14"/>
    <property type="match status" value="1"/>
</dbReference>
<sequence>MADGVVGWLILKLGNVLANEAVEVAYSLFGVEGYALKSLFREIRDVKRELESIQAFLRAAERFRGTDGTTSAFVRQIRSLAYDIEDVIAECSYRLGEGAGSMFLCKALRRIRQAKIWYRLAERLRETKASLKDAAERRGRYKLKGTERGTWFSGRSSSKLRCSGSTQFKKEEDLVGVKKEKDFLLEWVKGNDQRNMIASVLGMGGIGKTTLAAHVYSLVKEDFDTCAWITVSQRYEVDDLLRQAVREFRKNDRRKDFPEDVDVTDYRSLPDIICSYLKNKRCILVLDDVWNVNVLFDSKDTLLCGDGRIILTSRIYEVARLAPELNIIHLQPLQEHDAQHLFYKEAFWKCKDIICPQEVEHWAKLFVEKCNGLPIAIVCIGRFLSFRGTNHMEWEKVYKDIEMRLSNNPIMDMNIILQISLEDLPHNIRNCFLYSCLYPENYVMQRKSLVRLWVAEGFVEKIGQGTLEEMAEDYLTELINRCLLVVVKRNDSGCVCEVQMHDILRVLALSKAHEENFGSVYNPLKPDLIREARHVSTESGDIAQVAENAPHLRSLLVFQNSFTSASLRSLSSVNKLLSVLNLQDSSIKQLPKEVFDLFNLRFLGLRRTNIANLPRSIGRLKNLVVLDAWKCKIMKLPADVTKLRELRHLIVTAKPVRSSLQFVPLQFVPSVGVPTPTNICSLMRLQTLLLMEASAEVVRCIGALVELRTFRISKVQGCHCENLFKAISNMTHLTRLGIQTAENQEMVQLSALQPPPLLQNLFLLGALSKESLPDFFLSLGNLKNITFLRLVDSRLDKDTFSCLKGLQWLVKLQLYDAYNGDIMVFSAKSFPNLRVLKIRGGPHLKEIKIERGAMMSLVDLKLLICPRLKMLPDGIEHLSTLEELTLDHTAEELVERVRQRKEMRISHVQRVYVGFVRNGELAYERIV</sequence>
<evidence type="ECO:0000313" key="12">
    <source>
        <dbReference type="EMBL" id="CAL4910193.1"/>
    </source>
</evidence>
<dbReference type="InterPro" id="IPR027417">
    <property type="entry name" value="P-loop_NTPase"/>
</dbReference>
<protein>
    <recommendedName>
        <fullName evidence="14">Disease resistance protein RPM1</fullName>
    </recommendedName>
</protein>
<dbReference type="Gene3D" id="1.20.5.4130">
    <property type="match status" value="1"/>
</dbReference>
<evidence type="ECO:0008006" key="14">
    <source>
        <dbReference type="Google" id="ProtNLM"/>
    </source>
</evidence>
<dbReference type="Pfam" id="PF18052">
    <property type="entry name" value="Rx_N"/>
    <property type="match status" value="1"/>
</dbReference>
<gene>
    <name evidence="12" type="ORF">URODEC1_LOCUS14210</name>
</gene>
<feature type="domain" description="Disease resistance R13L4/SHOC-2-like LRR" evidence="11">
    <location>
        <begin position="551"/>
        <end position="900"/>
    </location>
</feature>
<dbReference type="GO" id="GO:0000166">
    <property type="term" value="F:nucleotide binding"/>
    <property type="evidence" value="ECO:0007669"/>
    <property type="project" value="UniProtKB-KW"/>
</dbReference>
<evidence type="ECO:0000256" key="7">
    <source>
        <dbReference type="SAM" id="SignalP"/>
    </source>
</evidence>
<dbReference type="Gene3D" id="3.40.50.300">
    <property type="entry name" value="P-loop containing nucleotide triphosphate hydrolases"/>
    <property type="match status" value="1"/>
</dbReference>
<evidence type="ECO:0000259" key="11">
    <source>
        <dbReference type="Pfam" id="PF23598"/>
    </source>
</evidence>
<keyword evidence="13" id="KW-1185">Reference proteome</keyword>
<dbReference type="GO" id="GO:0009626">
    <property type="term" value="P:plant-type hypersensitive response"/>
    <property type="evidence" value="ECO:0007669"/>
    <property type="project" value="UniProtKB-ARBA"/>
</dbReference>
<evidence type="ECO:0000256" key="6">
    <source>
        <dbReference type="ARBA" id="ARBA00023054"/>
    </source>
</evidence>
<dbReference type="GO" id="GO:0042742">
    <property type="term" value="P:defense response to bacterium"/>
    <property type="evidence" value="ECO:0007669"/>
    <property type="project" value="UniProtKB-ARBA"/>
</dbReference>
<dbReference type="InterPro" id="IPR038005">
    <property type="entry name" value="RX-like_CC"/>
</dbReference>
<evidence type="ECO:0000259" key="10">
    <source>
        <dbReference type="Pfam" id="PF23559"/>
    </source>
</evidence>
<keyword evidence="5" id="KW-0611">Plant defense</keyword>
<dbReference type="PANTHER" id="PTHR23155">
    <property type="entry name" value="DISEASE RESISTANCE PROTEIN RP"/>
    <property type="match status" value="1"/>
</dbReference>
<dbReference type="GO" id="GO:0002758">
    <property type="term" value="P:innate immune response-activating signaling pathway"/>
    <property type="evidence" value="ECO:0007669"/>
    <property type="project" value="UniProtKB-ARBA"/>
</dbReference>
<feature type="domain" description="Disease resistance protein winged helix" evidence="10">
    <location>
        <begin position="437"/>
        <end position="508"/>
    </location>
</feature>
<dbReference type="Pfam" id="PF23559">
    <property type="entry name" value="WHD_DRP"/>
    <property type="match status" value="1"/>
</dbReference>
<dbReference type="CDD" id="cd14798">
    <property type="entry name" value="RX-CC_like"/>
    <property type="match status" value="1"/>
</dbReference>
<feature type="signal peptide" evidence="7">
    <location>
        <begin position="1"/>
        <end position="18"/>
    </location>
</feature>
<keyword evidence="2" id="KW-0433">Leucine-rich repeat</keyword>
<proteinExistence type="inferred from homology"/>
<reference evidence="13" key="1">
    <citation type="submission" date="2024-06" db="EMBL/GenBank/DDBJ databases">
        <authorList>
            <person name="Ryan C."/>
        </authorList>
    </citation>
    <scope>NUCLEOTIDE SEQUENCE [LARGE SCALE GENOMIC DNA]</scope>
</reference>
<evidence type="ECO:0000256" key="3">
    <source>
        <dbReference type="ARBA" id="ARBA00022737"/>
    </source>
</evidence>
<evidence type="ECO:0000256" key="1">
    <source>
        <dbReference type="ARBA" id="ARBA00008894"/>
    </source>
</evidence>
<dbReference type="Gene3D" id="1.10.10.10">
    <property type="entry name" value="Winged helix-like DNA-binding domain superfamily/Winged helix DNA-binding domain"/>
    <property type="match status" value="1"/>
</dbReference>
<organism evidence="12 13">
    <name type="scientific">Urochloa decumbens</name>
    <dbReference type="NCBI Taxonomy" id="240449"/>
    <lineage>
        <taxon>Eukaryota</taxon>
        <taxon>Viridiplantae</taxon>
        <taxon>Streptophyta</taxon>
        <taxon>Embryophyta</taxon>
        <taxon>Tracheophyta</taxon>
        <taxon>Spermatophyta</taxon>
        <taxon>Magnoliopsida</taxon>
        <taxon>Liliopsida</taxon>
        <taxon>Poales</taxon>
        <taxon>Poaceae</taxon>
        <taxon>PACMAD clade</taxon>
        <taxon>Panicoideae</taxon>
        <taxon>Panicodae</taxon>
        <taxon>Paniceae</taxon>
        <taxon>Melinidinae</taxon>
        <taxon>Urochloa</taxon>
    </lineage>
</organism>
<dbReference type="InterPro" id="IPR032675">
    <property type="entry name" value="LRR_dom_sf"/>
</dbReference>
<dbReference type="FunFam" id="1.10.10.10:FF:000322">
    <property type="entry name" value="Probable disease resistance protein At1g63360"/>
    <property type="match status" value="1"/>
</dbReference>
<evidence type="ECO:0000256" key="4">
    <source>
        <dbReference type="ARBA" id="ARBA00022741"/>
    </source>
</evidence>
<name>A0ABC8WHR3_9POAL</name>
<dbReference type="InterPro" id="IPR058922">
    <property type="entry name" value="WHD_DRP"/>
</dbReference>
<keyword evidence="6" id="KW-0175">Coiled coil</keyword>
<feature type="domain" description="NB-ARC" evidence="8">
    <location>
        <begin position="180"/>
        <end position="348"/>
    </location>
</feature>
<accession>A0ABC8WHR3</accession>
<evidence type="ECO:0000259" key="9">
    <source>
        <dbReference type="Pfam" id="PF18052"/>
    </source>
</evidence>
<dbReference type="Gene3D" id="1.10.8.430">
    <property type="entry name" value="Helical domain of apoptotic protease-activating factors"/>
    <property type="match status" value="1"/>
</dbReference>
<dbReference type="AlphaFoldDB" id="A0ABC8WHR3"/>
<dbReference type="PRINTS" id="PR00364">
    <property type="entry name" value="DISEASERSIST"/>
</dbReference>
<dbReference type="InterPro" id="IPR044974">
    <property type="entry name" value="Disease_R_plants"/>
</dbReference>
<evidence type="ECO:0000256" key="5">
    <source>
        <dbReference type="ARBA" id="ARBA00022821"/>
    </source>
</evidence>
<dbReference type="InterPro" id="IPR041118">
    <property type="entry name" value="Rx_N"/>
</dbReference>
<reference evidence="12 13" key="2">
    <citation type="submission" date="2024-10" db="EMBL/GenBank/DDBJ databases">
        <authorList>
            <person name="Ryan C."/>
        </authorList>
    </citation>
    <scope>NUCLEOTIDE SEQUENCE [LARGE SCALE GENOMIC DNA]</scope>
</reference>
<comment type="similarity">
    <text evidence="1">Belongs to the disease resistance NB-LRR family.</text>
</comment>
<dbReference type="EMBL" id="OZ075122">
    <property type="protein sequence ID" value="CAL4910193.1"/>
    <property type="molecule type" value="Genomic_DNA"/>
</dbReference>
<feature type="domain" description="Disease resistance N-terminal" evidence="9">
    <location>
        <begin position="5"/>
        <end position="99"/>
    </location>
</feature>
<dbReference type="SUPFAM" id="SSF52058">
    <property type="entry name" value="L domain-like"/>
    <property type="match status" value="1"/>
</dbReference>
<keyword evidence="4" id="KW-0547">Nucleotide-binding</keyword>
<dbReference type="InterPro" id="IPR002182">
    <property type="entry name" value="NB-ARC"/>
</dbReference>
<keyword evidence="3" id="KW-0677">Repeat</keyword>
<evidence type="ECO:0000313" key="13">
    <source>
        <dbReference type="Proteomes" id="UP001497457"/>
    </source>
</evidence>
<keyword evidence="7" id="KW-0732">Signal</keyword>
<dbReference type="Gene3D" id="3.80.10.10">
    <property type="entry name" value="Ribonuclease Inhibitor"/>
    <property type="match status" value="1"/>
</dbReference>
<dbReference type="Pfam" id="PF00931">
    <property type="entry name" value="NB-ARC"/>
    <property type="match status" value="1"/>
</dbReference>
<dbReference type="InterPro" id="IPR042197">
    <property type="entry name" value="Apaf_helical"/>
</dbReference>
<feature type="chain" id="PRO_5044761047" description="Disease resistance protein RPM1" evidence="7">
    <location>
        <begin position="19"/>
        <end position="927"/>
    </location>
</feature>
<evidence type="ECO:0000256" key="2">
    <source>
        <dbReference type="ARBA" id="ARBA00022614"/>
    </source>
</evidence>
<dbReference type="InterPro" id="IPR055414">
    <property type="entry name" value="LRR_R13L4/SHOC2-like"/>
</dbReference>